<dbReference type="CDD" id="cd00947">
    <property type="entry name" value="TBP_aldolase_IIB"/>
    <property type="match status" value="1"/>
</dbReference>
<accession>A0ABS0F0K9</accession>
<evidence type="ECO:0000313" key="3">
    <source>
        <dbReference type="Proteomes" id="UP000642910"/>
    </source>
</evidence>
<organism evidence="2 3">
    <name type="scientific">Alicyclobacillus mali</name>
    <name type="common">ex Roth et al. 2021</name>
    <dbReference type="NCBI Taxonomy" id="1123961"/>
    <lineage>
        <taxon>Bacteria</taxon>
        <taxon>Bacillati</taxon>
        <taxon>Bacillota</taxon>
        <taxon>Bacilli</taxon>
        <taxon>Bacillales</taxon>
        <taxon>Alicyclobacillaceae</taxon>
        <taxon>Alicyclobacillus</taxon>
    </lineage>
</organism>
<dbReference type="Gene3D" id="3.20.20.70">
    <property type="entry name" value="Aldolase class I"/>
    <property type="match status" value="1"/>
</dbReference>
<dbReference type="PROSITE" id="PS00806">
    <property type="entry name" value="ALDOLASE_CLASS_II_2"/>
    <property type="match status" value="1"/>
</dbReference>
<dbReference type="InterPro" id="IPR000771">
    <property type="entry name" value="FBA_II"/>
</dbReference>
<dbReference type="PIRSF" id="PIRSF001359">
    <property type="entry name" value="F_bP_aldolase_II"/>
    <property type="match status" value="1"/>
</dbReference>
<dbReference type="InterPro" id="IPR013785">
    <property type="entry name" value="Aldolase_TIM"/>
</dbReference>
<gene>
    <name evidence="2" type="ORF">IW967_03040</name>
</gene>
<reference evidence="2 3" key="1">
    <citation type="submission" date="2020-11" db="EMBL/GenBank/DDBJ databases">
        <title>Genomic insight of Alicyclobacillus mali FL 18 reveals a new arsenic-resistant strain, with potential in environmental biotechnology.</title>
        <authorList>
            <person name="Fiorentino G."/>
            <person name="Gallo G."/>
            <person name="Aulitto M."/>
        </authorList>
    </citation>
    <scope>NUCLEOTIDE SEQUENCE [LARGE SCALE GENOMIC DNA]</scope>
    <source>
        <strain evidence="2 3">FL 18</strain>
    </source>
</reference>
<dbReference type="PANTHER" id="PTHR30304:SF0">
    <property type="entry name" value="D-TAGATOSE-1,6-BISPHOSPHATE ALDOLASE SUBUNIT GATY-RELATED"/>
    <property type="match status" value="1"/>
</dbReference>
<dbReference type="InterPro" id="IPR050246">
    <property type="entry name" value="Class_II_FBP_aldolase"/>
</dbReference>
<comment type="cofactor">
    <cofactor evidence="1">
        <name>Zn(2+)</name>
        <dbReference type="ChEBI" id="CHEBI:29105"/>
    </cofactor>
</comment>
<name>A0ABS0F0K9_9BACL</name>
<sequence>MGLISMNPLLREAKNGNYAIGQFNINGFEWLEGVLTAAEEERAPVILGVSDRLVDYLGGFRAIYQTTVAYMNRFKVTIPCVLHLDHAHTFERCAEAVDAGFTSVMIDGSHLPFEENVKVTSRVVEYAHAHKVSVEGEVGRVGGMEDGEASEMRNADPDECVEFVSRTGVDALAAALGSVHGFYENPNIDFAVLRSIARRVPTPLVLHGGSGISGDSLAEAIQSGYTKVNVNTDCLIAWRDAVKGFIDGHPEIYEPYTILHQGSRAIYQVVRLKIQEFGSGRKSEHFLFQ</sequence>
<dbReference type="SUPFAM" id="SSF51569">
    <property type="entry name" value="Aldolase"/>
    <property type="match status" value="1"/>
</dbReference>
<dbReference type="Proteomes" id="UP000642910">
    <property type="component" value="Unassembled WGS sequence"/>
</dbReference>
<protein>
    <submittedName>
        <fullName evidence="2">Ketose-bisphosphate aldolase</fullName>
    </submittedName>
</protein>
<keyword evidence="3" id="KW-1185">Reference proteome</keyword>
<dbReference type="Pfam" id="PF01116">
    <property type="entry name" value="F_bP_aldolase"/>
    <property type="match status" value="1"/>
</dbReference>
<dbReference type="PANTHER" id="PTHR30304">
    <property type="entry name" value="D-TAGATOSE-1,6-BISPHOSPHATE ALDOLASE"/>
    <property type="match status" value="1"/>
</dbReference>
<dbReference type="RefSeq" id="WP_067850814.1">
    <property type="nucleotide sequence ID" value="NZ_JADPKZ010000028.1"/>
</dbReference>
<dbReference type="NCBIfam" id="TIGR00167">
    <property type="entry name" value="cbbA"/>
    <property type="match status" value="1"/>
</dbReference>
<proteinExistence type="predicted"/>
<comment type="caution">
    <text evidence="2">The sequence shown here is derived from an EMBL/GenBank/DDBJ whole genome shotgun (WGS) entry which is preliminary data.</text>
</comment>
<dbReference type="EMBL" id="JADPKZ010000028">
    <property type="protein sequence ID" value="MBF8376848.1"/>
    <property type="molecule type" value="Genomic_DNA"/>
</dbReference>
<evidence type="ECO:0000313" key="2">
    <source>
        <dbReference type="EMBL" id="MBF8376848.1"/>
    </source>
</evidence>
<evidence type="ECO:0000256" key="1">
    <source>
        <dbReference type="ARBA" id="ARBA00001947"/>
    </source>
</evidence>